<feature type="domain" description="UspA" evidence="2">
    <location>
        <begin position="1"/>
        <end position="137"/>
    </location>
</feature>
<dbReference type="RefSeq" id="WP_135270461.1">
    <property type="nucleotide sequence ID" value="NZ_SRIB01000002.1"/>
</dbReference>
<comment type="similarity">
    <text evidence="1">Belongs to the universal stress protein A family.</text>
</comment>
<dbReference type="Proteomes" id="UP000298381">
    <property type="component" value="Unassembled WGS sequence"/>
</dbReference>
<dbReference type="PANTHER" id="PTHR46268">
    <property type="entry name" value="STRESS RESPONSE PROTEIN NHAX"/>
    <property type="match status" value="1"/>
</dbReference>
<name>A0A4Z0D9E2_9FIRM</name>
<dbReference type="EMBL" id="SRIB01000002">
    <property type="protein sequence ID" value="TFZ41473.1"/>
    <property type="molecule type" value="Genomic_DNA"/>
</dbReference>
<dbReference type="PRINTS" id="PR01438">
    <property type="entry name" value="UNVRSLSTRESS"/>
</dbReference>
<protein>
    <submittedName>
        <fullName evidence="3">Universal stress protein</fullName>
    </submittedName>
</protein>
<dbReference type="InterPro" id="IPR014729">
    <property type="entry name" value="Rossmann-like_a/b/a_fold"/>
</dbReference>
<dbReference type="InterPro" id="IPR006016">
    <property type="entry name" value="UspA"/>
</dbReference>
<dbReference type="SUPFAM" id="SSF52402">
    <property type="entry name" value="Adenine nucleotide alpha hydrolases-like"/>
    <property type="match status" value="1"/>
</dbReference>
<reference evidence="3 4" key="1">
    <citation type="submission" date="2019-03" db="EMBL/GenBank/DDBJ databases">
        <title>Draft genome sequence data and analysis of a Fermenting Bacterium, Soehngenia longevitae strain 1933PT, isolated from petroleum reservoir in Azerbaijan.</title>
        <authorList>
            <person name="Grouzdev D.S."/>
            <person name="Bidzhieva S.K."/>
            <person name="Sokolova D.S."/>
            <person name="Tourova T.P."/>
            <person name="Poltaraus A.B."/>
            <person name="Nazina T.N."/>
        </authorList>
    </citation>
    <scope>NUCLEOTIDE SEQUENCE [LARGE SCALE GENOMIC DNA]</scope>
    <source>
        <strain evidence="3 4">1933P</strain>
    </source>
</reference>
<accession>A0A4Z0D9E2</accession>
<keyword evidence="4" id="KW-1185">Reference proteome</keyword>
<organism evidence="3 4">
    <name type="scientific">Soehngenia longivitae</name>
    <dbReference type="NCBI Taxonomy" id="2562294"/>
    <lineage>
        <taxon>Bacteria</taxon>
        <taxon>Bacillati</taxon>
        <taxon>Bacillota</taxon>
        <taxon>Tissierellia</taxon>
        <taxon>Tissierellales</taxon>
        <taxon>Tissierellaceae</taxon>
        <taxon>Soehngenia</taxon>
    </lineage>
</organism>
<evidence type="ECO:0000313" key="4">
    <source>
        <dbReference type="Proteomes" id="UP000298381"/>
    </source>
</evidence>
<evidence type="ECO:0000256" key="1">
    <source>
        <dbReference type="ARBA" id="ARBA00008791"/>
    </source>
</evidence>
<dbReference type="AlphaFoldDB" id="A0A4Z0D9E2"/>
<dbReference type="Pfam" id="PF00582">
    <property type="entry name" value="Usp"/>
    <property type="match status" value="1"/>
</dbReference>
<evidence type="ECO:0000313" key="3">
    <source>
        <dbReference type="EMBL" id="TFZ41473.1"/>
    </source>
</evidence>
<gene>
    <name evidence="3" type="ORF">E4100_02520</name>
</gene>
<proteinExistence type="inferred from homology"/>
<dbReference type="OrthoDB" id="9794782at2"/>
<evidence type="ECO:0000259" key="2">
    <source>
        <dbReference type="Pfam" id="PF00582"/>
    </source>
</evidence>
<dbReference type="Gene3D" id="3.40.50.620">
    <property type="entry name" value="HUPs"/>
    <property type="match status" value="1"/>
</dbReference>
<comment type="caution">
    <text evidence="3">The sequence shown here is derived from an EMBL/GenBank/DDBJ whole genome shotgun (WGS) entry which is preliminary data.</text>
</comment>
<dbReference type="InterPro" id="IPR006015">
    <property type="entry name" value="Universal_stress_UspA"/>
</dbReference>
<dbReference type="PANTHER" id="PTHR46268:SF6">
    <property type="entry name" value="UNIVERSAL STRESS PROTEIN UP12"/>
    <property type="match status" value="1"/>
</dbReference>
<dbReference type="CDD" id="cd00293">
    <property type="entry name" value="USP-like"/>
    <property type="match status" value="1"/>
</dbReference>
<sequence>MKKILVPIDGSKCSQLAMQKAKELAIAFDSSITVITVVDSIKYLDMEYRYNAVQKDIEYAKELLKSAEMFFADLERDINTLYKTGDVAEEIVNLSEEGNFDLIVIGSRGMGRFSRAILGSVSQKVSQVAKTNVLIVKKP</sequence>